<dbReference type="Pfam" id="PF01060">
    <property type="entry name" value="TTR-52"/>
    <property type="match status" value="1"/>
</dbReference>
<protein>
    <submittedName>
        <fullName evidence="5">Transthyretin-like family protein</fullName>
    </submittedName>
</protein>
<evidence type="ECO:0000256" key="2">
    <source>
        <dbReference type="ARBA" id="ARBA00010112"/>
    </source>
</evidence>
<comment type="subcellular location">
    <subcellularLocation>
        <location evidence="1">Secreted</location>
    </subcellularLocation>
</comment>
<dbReference type="GO" id="GO:0009986">
    <property type="term" value="C:cell surface"/>
    <property type="evidence" value="ECO:0007669"/>
    <property type="project" value="InterPro"/>
</dbReference>
<keyword evidence="3" id="KW-0964">Secreted</keyword>
<evidence type="ECO:0000256" key="1">
    <source>
        <dbReference type="ARBA" id="ARBA00004613"/>
    </source>
</evidence>
<dbReference type="InterPro" id="IPR038479">
    <property type="entry name" value="Transthyretin-like_sf"/>
</dbReference>
<evidence type="ECO:0000313" key="5">
    <source>
        <dbReference type="EMBL" id="PIO67041.1"/>
    </source>
</evidence>
<dbReference type="Gene3D" id="2.60.40.3330">
    <property type="match status" value="1"/>
</dbReference>
<dbReference type="Proteomes" id="UP000230423">
    <property type="component" value="Unassembled WGS sequence"/>
</dbReference>
<comment type="similarity">
    <text evidence="2">Belongs to the nematode transthyretin-like family.</text>
</comment>
<gene>
    <name evidence="5" type="ORF">TELCIR_11224</name>
</gene>
<keyword evidence="6" id="KW-1185">Reference proteome</keyword>
<dbReference type="InterPro" id="IPR001534">
    <property type="entry name" value="Transthyretin-like"/>
</dbReference>
<dbReference type="PANTHER" id="PTHR21700:SF30">
    <property type="entry name" value="TRANSTHYRETIN-LIKE FAMILY PROTEIN"/>
    <property type="match status" value="1"/>
</dbReference>
<evidence type="ECO:0000256" key="3">
    <source>
        <dbReference type="ARBA" id="ARBA00022525"/>
    </source>
</evidence>
<dbReference type="GO" id="GO:0005576">
    <property type="term" value="C:extracellular region"/>
    <property type="evidence" value="ECO:0007669"/>
    <property type="project" value="UniProtKB-SubCell"/>
</dbReference>
<dbReference type="EMBL" id="KZ347858">
    <property type="protein sequence ID" value="PIO67041.1"/>
    <property type="molecule type" value="Genomic_DNA"/>
</dbReference>
<sequence>MVSVEVTGQFECKRKPGTAVFVELRERDVFKDDILSWTTVDAQHPFKLRGEEYEIFDVEPYLLVKHDCSDVNQELTINLGKVRGDTKFELGKISLADQTDKGVEDDSAQKTQNFT</sequence>
<dbReference type="PANTHER" id="PTHR21700">
    <property type="entry name" value="TRANSTHYRETIN-LIKE FAMILY PROTEIN-RELATED"/>
    <property type="match status" value="1"/>
</dbReference>
<name>A0A2G9U9W8_TELCI</name>
<accession>A0A2G9U9W8</accession>
<proteinExistence type="inferred from homology"/>
<dbReference type="OrthoDB" id="5773467at2759"/>
<dbReference type="AlphaFoldDB" id="A0A2G9U9W8"/>
<keyword evidence="4" id="KW-0732">Signal</keyword>
<reference evidence="5 6" key="1">
    <citation type="submission" date="2015-09" db="EMBL/GenBank/DDBJ databases">
        <title>Draft genome of the parasitic nematode Teladorsagia circumcincta isolate WARC Sus (inbred).</title>
        <authorList>
            <person name="Mitreva M."/>
        </authorList>
    </citation>
    <scope>NUCLEOTIDE SEQUENCE [LARGE SCALE GENOMIC DNA]</scope>
    <source>
        <strain evidence="5 6">S</strain>
    </source>
</reference>
<evidence type="ECO:0000256" key="4">
    <source>
        <dbReference type="ARBA" id="ARBA00022729"/>
    </source>
</evidence>
<organism evidence="5 6">
    <name type="scientific">Teladorsagia circumcincta</name>
    <name type="common">Brown stomach worm</name>
    <name type="synonym">Ostertagia circumcincta</name>
    <dbReference type="NCBI Taxonomy" id="45464"/>
    <lineage>
        <taxon>Eukaryota</taxon>
        <taxon>Metazoa</taxon>
        <taxon>Ecdysozoa</taxon>
        <taxon>Nematoda</taxon>
        <taxon>Chromadorea</taxon>
        <taxon>Rhabditida</taxon>
        <taxon>Rhabditina</taxon>
        <taxon>Rhabditomorpha</taxon>
        <taxon>Strongyloidea</taxon>
        <taxon>Trichostrongylidae</taxon>
        <taxon>Teladorsagia</taxon>
    </lineage>
</organism>
<evidence type="ECO:0000313" key="6">
    <source>
        <dbReference type="Proteomes" id="UP000230423"/>
    </source>
</evidence>